<dbReference type="AlphaFoldDB" id="A0A6H9Z236"/>
<dbReference type="EMBL" id="WBMT01000003">
    <property type="protein sequence ID" value="KAB2350843.1"/>
    <property type="molecule type" value="Genomic_DNA"/>
</dbReference>
<name>A0A6H9Z236_9ACTN</name>
<organism evidence="2 3">
    <name type="scientific">Actinomadura rudentiformis</name>
    <dbReference type="NCBI Taxonomy" id="359158"/>
    <lineage>
        <taxon>Bacteria</taxon>
        <taxon>Bacillati</taxon>
        <taxon>Actinomycetota</taxon>
        <taxon>Actinomycetes</taxon>
        <taxon>Streptosporangiales</taxon>
        <taxon>Thermomonosporaceae</taxon>
        <taxon>Actinomadura</taxon>
    </lineage>
</organism>
<dbReference type="RefSeq" id="WP_151559241.1">
    <property type="nucleotide sequence ID" value="NZ_WBMT01000003.1"/>
</dbReference>
<evidence type="ECO:0000313" key="3">
    <source>
        <dbReference type="Proteomes" id="UP000468735"/>
    </source>
</evidence>
<dbReference type="InterPro" id="IPR038694">
    <property type="entry name" value="DUF427_sf"/>
</dbReference>
<accession>A0A6H9Z236</accession>
<dbReference type="Gene3D" id="2.170.150.40">
    <property type="entry name" value="Domain of unknown function (DUF427)"/>
    <property type="match status" value="2"/>
</dbReference>
<protein>
    <submittedName>
        <fullName evidence="2">DUF427 domain-containing protein</fullName>
    </submittedName>
</protein>
<evidence type="ECO:0000259" key="1">
    <source>
        <dbReference type="Pfam" id="PF04248"/>
    </source>
</evidence>
<dbReference type="PANTHER" id="PTHR34310">
    <property type="entry name" value="DUF427 DOMAIN PROTEIN (AFU_ORTHOLOGUE AFUA_3G02220)"/>
    <property type="match status" value="1"/>
</dbReference>
<dbReference type="OrthoDB" id="285364at2"/>
<keyword evidence="3" id="KW-1185">Reference proteome</keyword>
<reference evidence="2 3" key="1">
    <citation type="submission" date="2019-09" db="EMBL/GenBank/DDBJ databases">
        <title>Actinomadura physcomitrii sp. nov., a novel actinomycete isolated from moss [Physcomitrium sphaericum (Ludw) Fuernr].</title>
        <authorList>
            <person name="Zhuang X."/>
            <person name="Liu C."/>
        </authorList>
    </citation>
    <scope>NUCLEOTIDE SEQUENCE [LARGE SCALE GENOMIC DNA]</scope>
    <source>
        <strain evidence="2 3">HMC1</strain>
    </source>
</reference>
<proteinExistence type="predicted"/>
<feature type="domain" description="DUF427" evidence="1">
    <location>
        <begin position="21"/>
        <end position="102"/>
    </location>
</feature>
<feature type="domain" description="DUF427" evidence="1">
    <location>
        <begin position="142"/>
        <end position="234"/>
    </location>
</feature>
<dbReference type="PANTHER" id="PTHR34310:SF9">
    <property type="entry name" value="BLR5716 PROTEIN"/>
    <property type="match status" value="1"/>
</dbReference>
<comment type="caution">
    <text evidence="2">The sequence shown here is derived from an EMBL/GenBank/DDBJ whole genome shotgun (WGS) entry which is preliminary data.</text>
</comment>
<dbReference type="Pfam" id="PF04248">
    <property type="entry name" value="NTP_transf_9"/>
    <property type="match status" value="2"/>
</dbReference>
<dbReference type="Proteomes" id="UP000468735">
    <property type="component" value="Unassembled WGS sequence"/>
</dbReference>
<sequence length="253" mass="28764">MGTQQESAKTRVRIEQSAKRVRAYLGGQVVVDTLHAALVWEIPYYPTYYLPLSDVRAELVEDGVGKRSPSRGDATTYTVKVDGQEAQGAALRYTDSPVEELRDLVRLEWDAMDAWFEEDEEVFVHPRSPYSRIDILPSSRHIRVEVDGVTVAESSNARLLFETGLPVRYYLPKTHVRMDLLERSETTTGCPYKGTAEYWSIRAGDNVHKDLAWSYPTPLPESERVAGLVCFYDEKVDVFVDGVRQERPKTPFS</sequence>
<gene>
    <name evidence="2" type="ORF">F8566_07710</name>
</gene>
<dbReference type="InterPro" id="IPR007361">
    <property type="entry name" value="DUF427"/>
</dbReference>
<evidence type="ECO:0000313" key="2">
    <source>
        <dbReference type="EMBL" id="KAB2350843.1"/>
    </source>
</evidence>